<dbReference type="InterPro" id="IPR019557">
    <property type="entry name" value="AminoTfrase-like_pln_mobile"/>
</dbReference>
<evidence type="ECO:0000259" key="1">
    <source>
        <dbReference type="Pfam" id="PF10536"/>
    </source>
</evidence>
<protein>
    <submittedName>
        <fullName evidence="2">Aminotransferase-like</fullName>
    </submittedName>
</protein>
<organism evidence="2 4">
    <name type="scientific">Forsythia ovata</name>
    <dbReference type="NCBI Taxonomy" id="205694"/>
    <lineage>
        <taxon>Eukaryota</taxon>
        <taxon>Viridiplantae</taxon>
        <taxon>Streptophyta</taxon>
        <taxon>Embryophyta</taxon>
        <taxon>Tracheophyta</taxon>
        <taxon>Spermatophyta</taxon>
        <taxon>Magnoliopsida</taxon>
        <taxon>eudicotyledons</taxon>
        <taxon>Gunneridae</taxon>
        <taxon>Pentapetalae</taxon>
        <taxon>asterids</taxon>
        <taxon>lamiids</taxon>
        <taxon>Lamiales</taxon>
        <taxon>Oleaceae</taxon>
        <taxon>Forsythieae</taxon>
        <taxon>Forsythia</taxon>
    </lineage>
</organism>
<dbReference type="AlphaFoldDB" id="A0ABD1SB23"/>
<evidence type="ECO:0000313" key="2">
    <source>
        <dbReference type="EMBL" id="KAL2496689.1"/>
    </source>
</evidence>
<name>A0ABD1SB23_9LAMI</name>
<proteinExistence type="predicted"/>
<keyword evidence="4" id="KW-1185">Reference proteome</keyword>
<reference evidence="2" key="1">
    <citation type="submission" date="2024-07" db="EMBL/GenBank/DDBJ databases">
        <title>Two chromosome-level genome assemblies of Korean endemic species Abeliophyllum distichum and Forsythia ovata (Oleaceae).</title>
        <authorList>
            <person name="Mun J.H."/>
        </authorList>
    </citation>
    <scope>NUCLEOTIDE SEQUENCE</scope>
    <source>
        <strain evidence="2">KNKB202402200001</strain>
        <tissue evidence="2">Leaf</tissue>
    </source>
</reference>
<dbReference type="InterPro" id="IPR044824">
    <property type="entry name" value="MAIN-like"/>
</dbReference>
<sequence length="144" mass="16751">MYTLFLVDDFILLEIDCAAEDFIWRPYVRAVNNSLPHVVCKEKDHWVLVDSGLCDEFEGLVRCLRMSELVSLEVDCIEQYLPNRVAMQFGMDQSLPGFVARVNGSSEIAWSNYTRPTGDTILYILARLFESDVTTRYLQWWDKL</sequence>
<dbReference type="Pfam" id="PF10536">
    <property type="entry name" value="PMD"/>
    <property type="match status" value="1"/>
</dbReference>
<evidence type="ECO:0000313" key="4">
    <source>
        <dbReference type="Proteomes" id="UP001604277"/>
    </source>
</evidence>
<gene>
    <name evidence="2" type="ORF">Fot_40446</name>
    <name evidence="3" type="ORF">Fot_40462</name>
</gene>
<dbReference type="PANTHER" id="PTHR46033:SF67">
    <property type="entry name" value="AMINOTRANSFERASE-LIKE, PLANT MOBILE DOMAIN FAMILY PROTEIN"/>
    <property type="match status" value="1"/>
</dbReference>
<dbReference type="PANTHER" id="PTHR46033">
    <property type="entry name" value="PROTEIN MAIN-LIKE 2"/>
    <property type="match status" value="1"/>
</dbReference>
<dbReference type="Proteomes" id="UP001604277">
    <property type="component" value="Unassembled WGS sequence"/>
</dbReference>
<accession>A0ABD1SB23</accession>
<comment type="caution">
    <text evidence="2">The sequence shown here is derived from an EMBL/GenBank/DDBJ whole genome shotgun (WGS) entry which is preliminary data.</text>
</comment>
<dbReference type="EMBL" id="JBFOLJ010000011">
    <property type="protein sequence ID" value="KAL2496689.1"/>
    <property type="molecule type" value="Genomic_DNA"/>
</dbReference>
<dbReference type="EMBL" id="JBFOLJ010000011">
    <property type="protein sequence ID" value="KAL2496705.1"/>
    <property type="molecule type" value="Genomic_DNA"/>
</dbReference>
<evidence type="ECO:0000313" key="3">
    <source>
        <dbReference type="EMBL" id="KAL2496705.1"/>
    </source>
</evidence>
<reference evidence="4" key="2">
    <citation type="submission" date="2024-07" db="EMBL/GenBank/DDBJ databases">
        <title>Two chromosome-level genome assemblies of Korean endemic species Abeliophyllum distichum and Forsythia ovata (Oleaceae).</title>
        <authorList>
            <person name="Jang H."/>
        </authorList>
    </citation>
    <scope>NUCLEOTIDE SEQUENCE [LARGE SCALE GENOMIC DNA]</scope>
</reference>
<feature type="domain" description="Aminotransferase-like plant mobile" evidence="1">
    <location>
        <begin position="15"/>
        <end position="141"/>
    </location>
</feature>